<feature type="compositionally biased region" description="Low complexity" evidence="1">
    <location>
        <begin position="128"/>
        <end position="138"/>
    </location>
</feature>
<proteinExistence type="predicted"/>
<dbReference type="EMBL" id="CADCWC010000122">
    <property type="protein sequence ID" value="CAA9527326.1"/>
    <property type="molecule type" value="Genomic_DNA"/>
</dbReference>
<dbReference type="AlphaFoldDB" id="A0A6J4TML7"/>
<feature type="non-terminal residue" evidence="2">
    <location>
        <position position="1"/>
    </location>
</feature>
<reference evidence="2" key="1">
    <citation type="submission" date="2020-02" db="EMBL/GenBank/DDBJ databases">
        <authorList>
            <person name="Meier V. D."/>
        </authorList>
    </citation>
    <scope>NUCLEOTIDE SEQUENCE</scope>
    <source>
        <strain evidence="2">AVDCRST_MAG79</strain>
    </source>
</reference>
<feature type="compositionally biased region" description="Basic and acidic residues" evidence="1">
    <location>
        <begin position="28"/>
        <end position="37"/>
    </location>
</feature>
<feature type="compositionally biased region" description="Basic and acidic residues" evidence="1">
    <location>
        <begin position="1"/>
        <end position="13"/>
    </location>
</feature>
<gene>
    <name evidence="2" type="ORF">AVDCRST_MAG79-623</name>
</gene>
<dbReference type="EC" id="2.2.1.6" evidence="2"/>
<accession>A0A6J4TML7</accession>
<protein>
    <submittedName>
        <fullName evidence="2">Acetolactate synthase small subunit</fullName>
        <ecNumber evidence="2">2.2.1.6</ecNumber>
    </submittedName>
</protein>
<organism evidence="2">
    <name type="scientific">uncultured Thermoleophilia bacterium</name>
    <dbReference type="NCBI Taxonomy" id="1497501"/>
    <lineage>
        <taxon>Bacteria</taxon>
        <taxon>Bacillati</taxon>
        <taxon>Actinomycetota</taxon>
        <taxon>Thermoleophilia</taxon>
        <taxon>environmental samples</taxon>
    </lineage>
</organism>
<dbReference type="GO" id="GO:0003984">
    <property type="term" value="F:acetolactate synthase activity"/>
    <property type="evidence" value="ECO:0007669"/>
    <property type="project" value="UniProtKB-EC"/>
</dbReference>
<sequence>EAHPERPGRELARRAVPRGGALLASGVQHREPRRRADGAGGPVARHDPRRLLAALARPGHEAAVQAHQRAQGQRDATRGHHRARADVHPRDGGTRGAVRPDAAGRGVRGPRRGRRPDVAALRVRRAPRSPGGARGAAPTLRHQGGLAHRSARHAPDDARAGAPSHAGRL</sequence>
<name>A0A6J4TML7_9ACTN</name>
<feature type="region of interest" description="Disordered" evidence="1">
    <location>
        <begin position="1"/>
        <end position="169"/>
    </location>
</feature>
<feature type="compositionally biased region" description="Low complexity" evidence="1">
    <location>
        <begin position="96"/>
        <end position="105"/>
    </location>
</feature>
<keyword evidence="2" id="KW-0808">Transferase</keyword>
<feature type="compositionally biased region" description="Basic and acidic residues" evidence="1">
    <location>
        <begin position="84"/>
        <end position="93"/>
    </location>
</feature>
<evidence type="ECO:0000313" key="2">
    <source>
        <dbReference type="EMBL" id="CAA9527326.1"/>
    </source>
</evidence>
<evidence type="ECO:0000256" key="1">
    <source>
        <dbReference type="SAM" id="MobiDB-lite"/>
    </source>
</evidence>
<feature type="non-terminal residue" evidence="2">
    <location>
        <position position="169"/>
    </location>
</feature>